<feature type="coiled-coil region" evidence="1">
    <location>
        <begin position="39"/>
        <end position="86"/>
    </location>
</feature>
<dbReference type="PANTHER" id="PTHR37012">
    <property type="entry name" value="B-ZIP TRANSCRIPTION FACTOR (EUROFUNG)-RELATED"/>
    <property type="match status" value="1"/>
</dbReference>
<protein>
    <recommendedName>
        <fullName evidence="5">BZIP domain-containing protein</fullName>
    </recommendedName>
</protein>
<organism evidence="3 4">
    <name type="scientific">Dactylonectria estremocensis</name>
    <dbReference type="NCBI Taxonomy" id="1079267"/>
    <lineage>
        <taxon>Eukaryota</taxon>
        <taxon>Fungi</taxon>
        <taxon>Dikarya</taxon>
        <taxon>Ascomycota</taxon>
        <taxon>Pezizomycotina</taxon>
        <taxon>Sordariomycetes</taxon>
        <taxon>Hypocreomycetidae</taxon>
        <taxon>Hypocreales</taxon>
        <taxon>Nectriaceae</taxon>
        <taxon>Dactylonectria</taxon>
    </lineage>
</organism>
<sequence>MASSKRTEAPKRRCTRSTMTPSQLARKRANDREAQRTIRARTKAYIEHLEREIEEIKSKQSRDWTVQKLLRHKEALENELRRLRDNQRVIFMSPSPFSMTVCDESGIDTGAILDLWSLPDLCGYNSFPDDDQHVPLPSSHEQWSTKTDNYGAGYKHRSGMTWEYI</sequence>
<feature type="compositionally biased region" description="Basic and acidic residues" evidence="2">
    <location>
        <begin position="1"/>
        <end position="11"/>
    </location>
</feature>
<dbReference type="PANTHER" id="PTHR37012:SF2">
    <property type="entry name" value="BZIP DOMAIN-CONTAINING PROTEIN-RELATED"/>
    <property type="match status" value="1"/>
</dbReference>
<comment type="caution">
    <text evidence="3">The sequence shown here is derived from an EMBL/GenBank/DDBJ whole genome shotgun (WGS) entry which is preliminary data.</text>
</comment>
<evidence type="ECO:0000313" key="3">
    <source>
        <dbReference type="EMBL" id="KAH7109118.1"/>
    </source>
</evidence>
<keyword evidence="4" id="KW-1185">Reference proteome</keyword>
<proteinExistence type="predicted"/>
<evidence type="ECO:0008006" key="5">
    <source>
        <dbReference type="Google" id="ProtNLM"/>
    </source>
</evidence>
<dbReference type="AlphaFoldDB" id="A0A9P9CY43"/>
<feature type="region of interest" description="Disordered" evidence="2">
    <location>
        <begin position="1"/>
        <end position="36"/>
    </location>
</feature>
<dbReference type="EMBL" id="JAGMUU010000078">
    <property type="protein sequence ID" value="KAH7109118.1"/>
    <property type="molecule type" value="Genomic_DNA"/>
</dbReference>
<evidence type="ECO:0000313" key="4">
    <source>
        <dbReference type="Proteomes" id="UP000717696"/>
    </source>
</evidence>
<reference evidence="3" key="1">
    <citation type="journal article" date="2021" name="Nat. Commun.">
        <title>Genetic determinants of endophytism in the Arabidopsis root mycobiome.</title>
        <authorList>
            <person name="Mesny F."/>
            <person name="Miyauchi S."/>
            <person name="Thiergart T."/>
            <person name="Pickel B."/>
            <person name="Atanasova L."/>
            <person name="Karlsson M."/>
            <person name="Huettel B."/>
            <person name="Barry K.W."/>
            <person name="Haridas S."/>
            <person name="Chen C."/>
            <person name="Bauer D."/>
            <person name="Andreopoulos W."/>
            <person name="Pangilinan J."/>
            <person name="LaButti K."/>
            <person name="Riley R."/>
            <person name="Lipzen A."/>
            <person name="Clum A."/>
            <person name="Drula E."/>
            <person name="Henrissat B."/>
            <person name="Kohler A."/>
            <person name="Grigoriev I.V."/>
            <person name="Martin F.M."/>
            <person name="Hacquard S."/>
        </authorList>
    </citation>
    <scope>NUCLEOTIDE SEQUENCE</scope>
    <source>
        <strain evidence="3">MPI-CAGE-AT-0021</strain>
    </source>
</reference>
<evidence type="ECO:0000256" key="1">
    <source>
        <dbReference type="SAM" id="Coils"/>
    </source>
</evidence>
<name>A0A9P9CY43_9HYPO</name>
<dbReference type="OrthoDB" id="3535998at2759"/>
<dbReference type="Gene3D" id="1.20.5.170">
    <property type="match status" value="1"/>
</dbReference>
<keyword evidence="1" id="KW-0175">Coiled coil</keyword>
<dbReference type="Proteomes" id="UP000717696">
    <property type="component" value="Unassembled WGS sequence"/>
</dbReference>
<accession>A0A9P9CY43</accession>
<gene>
    <name evidence="3" type="ORF">B0J13DRAFT_490228</name>
</gene>
<evidence type="ECO:0000256" key="2">
    <source>
        <dbReference type="SAM" id="MobiDB-lite"/>
    </source>
</evidence>
<dbReference type="CDD" id="cd14688">
    <property type="entry name" value="bZIP_YAP"/>
    <property type="match status" value="1"/>
</dbReference>